<dbReference type="GO" id="GO:0042744">
    <property type="term" value="P:hydrogen peroxide catabolic process"/>
    <property type="evidence" value="ECO:0007669"/>
    <property type="project" value="TreeGrafter"/>
</dbReference>
<dbReference type="Gene3D" id="3.40.30.10">
    <property type="entry name" value="Glutaredoxin"/>
    <property type="match status" value="1"/>
</dbReference>
<sequence length="161" mass="17192">MSIKVGDSLPQATFTVMTEEGPKPKTTDEIFKGKKVALFAVPGAYTGTCHKMHMPSVFQNAAAIKAKGVDTIAVVSVNDVFVMNAWKRDTDFNNEAIYLADGSADFAKAIGLDIDLSARGLGIRSNRYSMLVDNGVVKKLNLEPNPGKVEVSGGDTLLGQL</sequence>
<evidence type="ECO:0000256" key="2">
    <source>
        <dbReference type="ARBA" id="ARBA00022862"/>
    </source>
</evidence>
<dbReference type="PANTHER" id="PTHR10430">
    <property type="entry name" value="PEROXIREDOXIN"/>
    <property type="match status" value="1"/>
</dbReference>
<dbReference type="SUPFAM" id="SSF52833">
    <property type="entry name" value="Thioredoxin-like"/>
    <property type="match status" value="1"/>
</dbReference>
<dbReference type="EMBL" id="CCAZ020000002">
    <property type="protein sequence ID" value="CEG09431.1"/>
    <property type="molecule type" value="Genomic_DNA"/>
</dbReference>
<dbReference type="OrthoDB" id="9800621at2"/>
<dbReference type="PANTHER" id="PTHR10430:SF16">
    <property type="entry name" value="PEROXIREDOXIN-5, MITOCHONDRIAL"/>
    <property type="match status" value="1"/>
</dbReference>
<dbReference type="PROSITE" id="PS51352">
    <property type="entry name" value="THIOREDOXIN_2"/>
    <property type="match status" value="1"/>
</dbReference>
<dbReference type="GO" id="GO:0005737">
    <property type="term" value="C:cytoplasm"/>
    <property type="evidence" value="ECO:0007669"/>
    <property type="project" value="TreeGrafter"/>
</dbReference>
<comment type="function">
    <text evidence="6">Thiol-specific peroxidase that catalyzes the reduction of hydrogen peroxide and organic hydroperoxides to water and alcohols, respectively. Plays a role in cell protection against oxidative stress by detoxifying peroxides.</text>
</comment>
<accession>A0A090MQ02</accession>
<dbReference type="InterPro" id="IPR036249">
    <property type="entry name" value="Thioredoxin-like_sf"/>
</dbReference>
<evidence type="ECO:0000256" key="3">
    <source>
        <dbReference type="ARBA" id="ARBA00023002"/>
    </source>
</evidence>
<evidence type="ECO:0000256" key="6">
    <source>
        <dbReference type="RuleBase" id="RU366011"/>
    </source>
</evidence>
<keyword evidence="3 6" id="KW-0560">Oxidoreductase</keyword>
<organism evidence="8 9">
    <name type="scientific">Afipia felis</name>
    <name type="common">Cat scratch disease bacillus</name>
    <dbReference type="NCBI Taxonomy" id="1035"/>
    <lineage>
        <taxon>Bacteria</taxon>
        <taxon>Pseudomonadati</taxon>
        <taxon>Pseudomonadota</taxon>
        <taxon>Alphaproteobacteria</taxon>
        <taxon>Hyphomicrobiales</taxon>
        <taxon>Nitrobacteraceae</taxon>
        <taxon>Afipia</taxon>
    </lineage>
</organism>
<dbReference type="Proteomes" id="UP000035762">
    <property type="component" value="Unassembled WGS sequence"/>
</dbReference>
<dbReference type="FunFam" id="3.40.30.10:FF:000020">
    <property type="entry name" value="Peroxiredoxin"/>
    <property type="match status" value="1"/>
</dbReference>
<dbReference type="GO" id="GO:0034599">
    <property type="term" value="P:cellular response to oxidative stress"/>
    <property type="evidence" value="ECO:0007669"/>
    <property type="project" value="InterPro"/>
</dbReference>
<comment type="similarity">
    <text evidence="6">Belongs to the peroxiredoxin family. Prx5 subfamily.</text>
</comment>
<dbReference type="InterPro" id="IPR037944">
    <property type="entry name" value="PRX5-like"/>
</dbReference>
<feature type="active site" description="Cysteine sulfenic acid (-SOH) intermediate" evidence="5">
    <location>
        <position position="49"/>
    </location>
</feature>
<protein>
    <recommendedName>
        <fullName evidence="6">Glutathione-dependent peroxiredoxin</fullName>
        <ecNumber evidence="6">1.11.1.27</ecNumber>
    </recommendedName>
</protein>
<name>A0A090MQ02_AFIFE</name>
<reference evidence="8 9" key="1">
    <citation type="journal article" date="2014" name="Genome Announc.">
        <title>Genome Sequence of Afipia felis Strain 76713, Isolated in Hospital Water Using an Amoeba Co-Culture Procedure.</title>
        <authorList>
            <person name="Benamar S."/>
            <person name="La Scola B."/>
            <person name="Croce O."/>
        </authorList>
    </citation>
    <scope>NUCLEOTIDE SEQUENCE [LARGE SCALE GENOMIC DNA]</scope>
    <source>
        <strain evidence="8 9">76713</strain>
    </source>
</reference>
<dbReference type="Pfam" id="PF08534">
    <property type="entry name" value="Redoxin"/>
    <property type="match status" value="1"/>
</dbReference>
<evidence type="ECO:0000259" key="7">
    <source>
        <dbReference type="PROSITE" id="PS51352"/>
    </source>
</evidence>
<dbReference type="AlphaFoldDB" id="A0A090MQ02"/>
<feature type="domain" description="Thioredoxin" evidence="7">
    <location>
        <begin position="3"/>
        <end position="161"/>
    </location>
</feature>
<evidence type="ECO:0000313" key="8">
    <source>
        <dbReference type="EMBL" id="CEG09431.1"/>
    </source>
</evidence>
<evidence type="ECO:0000256" key="5">
    <source>
        <dbReference type="PIRSR" id="PIRSR637944-1"/>
    </source>
</evidence>
<evidence type="ECO:0000256" key="1">
    <source>
        <dbReference type="ARBA" id="ARBA00022559"/>
    </source>
</evidence>
<comment type="caution">
    <text evidence="8">The sequence shown here is derived from an EMBL/GenBank/DDBJ whole genome shotgun (WGS) entry which is preliminary data.</text>
</comment>
<dbReference type="InterPro" id="IPR013740">
    <property type="entry name" value="Redoxin"/>
</dbReference>
<dbReference type="GO" id="GO:0008379">
    <property type="term" value="F:thioredoxin peroxidase activity"/>
    <property type="evidence" value="ECO:0007669"/>
    <property type="project" value="InterPro"/>
</dbReference>
<evidence type="ECO:0000313" key="9">
    <source>
        <dbReference type="Proteomes" id="UP000035762"/>
    </source>
</evidence>
<keyword evidence="4 6" id="KW-0676">Redox-active center</keyword>
<keyword evidence="2 6" id="KW-0049">Antioxidant</keyword>
<gene>
    <name evidence="8" type="ORF">BN961_02857</name>
</gene>
<dbReference type="EC" id="1.11.1.27" evidence="6"/>
<dbReference type="CDD" id="cd03013">
    <property type="entry name" value="PRX5_like"/>
    <property type="match status" value="1"/>
</dbReference>
<comment type="catalytic activity">
    <reaction evidence="6">
        <text>a hydroperoxide + 2 glutathione = an alcohol + glutathione disulfide + H2O</text>
        <dbReference type="Rhea" id="RHEA:62632"/>
        <dbReference type="ChEBI" id="CHEBI:15377"/>
        <dbReference type="ChEBI" id="CHEBI:30879"/>
        <dbReference type="ChEBI" id="CHEBI:35924"/>
        <dbReference type="ChEBI" id="CHEBI:57925"/>
        <dbReference type="ChEBI" id="CHEBI:58297"/>
        <dbReference type="EC" id="1.11.1.27"/>
    </reaction>
</comment>
<dbReference type="STRING" id="1035.BN961_02857"/>
<evidence type="ECO:0000256" key="4">
    <source>
        <dbReference type="ARBA" id="ARBA00023284"/>
    </source>
</evidence>
<dbReference type="GO" id="GO:0045454">
    <property type="term" value="P:cell redox homeostasis"/>
    <property type="evidence" value="ECO:0007669"/>
    <property type="project" value="TreeGrafter"/>
</dbReference>
<dbReference type="RefSeq" id="WP_009339804.1">
    <property type="nucleotide sequence ID" value="NZ_CCAZ020000002.1"/>
</dbReference>
<keyword evidence="9" id="KW-1185">Reference proteome</keyword>
<keyword evidence="1 6" id="KW-0575">Peroxidase</keyword>
<dbReference type="InterPro" id="IPR013766">
    <property type="entry name" value="Thioredoxin_domain"/>
</dbReference>
<proteinExistence type="inferred from homology"/>